<name>A0A561T491_9PSEU</name>
<dbReference type="SUPFAM" id="SSF56112">
    <property type="entry name" value="Protein kinase-like (PK-like)"/>
    <property type="match status" value="1"/>
</dbReference>
<dbReference type="Proteomes" id="UP000321261">
    <property type="component" value="Unassembled WGS sequence"/>
</dbReference>
<dbReference type="GO" id="GO:0016740">
    <property type="term" value="F:transferase activity"/>
    <property type="evidence" value="ECO:0007669"/>
    <property type="project" value="UniProtKB-KW"/>
</dbReference>
<gene>
    <name evidence="2" type="ORF">FHX44_117883</name>
</gene>
<dbReference type="EMBL" id="VIWU01000001">
    <property type="protein sequence ID" value="TWF81938.1"/>
    <property type="molecule type" value="Genomic_DNA"/>
</dbReference>
<dbReference type="InterPro" id="IPR002575">
    <property type="entry name" value="Aminoglycoside_PTrfase"/>
</dbReference>
<dbReference type="InterPro" id="IPR011009">
    <property type="entry name" value="Kinase-like_dom_sf"/>
</dbReference>
<protein>
    <submittedName>
        <fullName evidence="2">Phosphotransferase family enzyme</fullName>
    </submittedName>
</protein>
<proteinExistence type="predicted"/>
<keyword evidence="2" id="KW-0808">Transferase</keyword>
<keyword evidence="3" id="KW-1185">Reference proteome</keyword>
<reference evidence="2 3" key="1">
    <citation type="submission" date="2019-06" db="EMBL/GenBank/DDBJ databases">
        <title>Sequencing the genomes of 1000 actinobacteria strains.</title>
        <authorList>
            <person name="Klenk H.-P."/>
        </authorList>
    </citation>
    <scope>NUCLEOTIDE SEQUENCE [LARGE SCALE GENOMIC DNA]</scope>
    <source>
        <strain evidence="2 3">DSM 45671</strain>
    </source>
</reference>
<dbReference type="Pfam" id="PF01636">
    <property type="entry name" value="APH"/>
    <property type="match status" value="1"/>
</dbReference>
<feature type="domain" description="Aminoglycoside phosphotransferase" evidence="1">
    <location>
        <begin position="11"/>
        <end position="79"/>
    </location>
</feature>
<comment type="caution">
    <text evidence="2">The sequence shown here is derived from an EMBL/GenBank/DDBJ whole genome shotgun (WGS) entry which is preliminary data.</text>
</comment>
<evidence type="ECO:0000313" key="2">
    <source>
        <dbReference type="EMBL" id="TWF81938.1"/>
    </source>
</evidence>
<accession>A0A561T491</accession>
<organism evidence="2 3">
    <name type="scientific">Pseudonocardia hierapolitana</name>
    <dbReference type="NCBI Taxonomy" id="1128676"/>
    <lineage>
        <taxon>Bacteria</taxon>
        <taxon>Bacillati</taxon>
        <taxon>Actinomycetota</taxon>
        <taxon>Actinomycetes</taxon>
        <taxon>Pseudonocardiales</taxon>
        <taxon>Pseudonocardiaceae</taxon>
        <taxon>Pseudonocardia</taxon>
    </lineage>
</organism>
<dbReference type="Gene3D" id="3.90.1200.10">
    <property type="match status" value="1"/>
</dbReference>
<evidence type="ECO:0000259" key="1">
    <source>
        <dbReference type="Pfam" id="PF01636"/>
    </source>
</evidence>
<sequence length="172" mass="19382">MHLGGLLRAYHDAAATFPWTGREWQLEVRRPVETICHNDLSPGNVVFRAGVPVALIDWESAAPGPRAWDLGYAAWNWVPFSSEERCRAAGLPTSIAEKARRFRLLVDAYGVEADVGILRTGIERMRQYLDHLWTLVAEGSEWEVRLARRGVLDELAHEIAWVEDHAVALVES</sequence>
<dbReference type="AlphaFoldDB" id="A0A561T491"/>
<evidence type="ECO:0000313" key="3">
    <source>
        <dbReference type="Proteomes" id="UP000321261"/>
    </source>
</evidence>